<dbReference type="SUPFAM" id="SSF54909">
    <property type="entry name" value="Dimeric alpha+beta barrel"/>
    <property type="match status" value="1"/>
</dbReference>
<accession>A0A1H7Y9R8</accession>
<keyword evidence="5" id="KW-1185">Reference proteome</keyword>
<dbReference type="Proteomes" id="UP000199421">
    <property type="component" value="Unassembled WGS sequence"/>
</dbReference>
<proteinExistence type="predicted"/>
<dbReference type="InterPro" id="IPR011008">
    <property type="entry name" value="Dimeric_a/b-barrel"/>
</dbReference>
<evidence type="ECO:0000313" key="5">
    <source>
        <dbReference type="Proteomes" id="UP000199421"/>
    </source>
</evidence>
<dbReference type="SMART" id="SM00886">
    <property type="entry name" value="Dabb"/>
    <property type="match status" value="1"/>
</dbReference>
<protein>
    <submittedName>
        <fullName evidence="4">Stress responsive A/B Barrel Domain</fullName>
    </submittedName>
</protein>
<dbReference type="EMBL" id="FOAF01000012">
    <property type="protein sequence ID" value="SEM42976.1"/>
    <property type="molecule type" value="Genomic_DNA"/>
</dbReference>
<feature type="domain" description="Stress-response A/B barrel" evidence="3">
    <location>
        <begin position="42"/>
        <end position="138"/>
    </location>
</feature>
<dbReference type="PANTHER" id="PTHR33178">
    <property type="match status" value="1"/>
</dbReference>
<organism evidence="4 5">
    <name type="scientific">Olivibacter domesticus</name>
    <name type="common">Pseudosphingobacterium domesticum</name>
    <dbReference type="NCBI Taxonomy" id="407022"/>
    <lineage>
        <taxon>Bacteria</taxon>
        <taxon>Pseudomonadati</taxon>
        <taxon>Bacteroidota</taxon>
        <taxon>Sphingobacteriia</taxon>
        <taxon>Sphingobacteriales</taxon>
        <taxon>Sphingobacteriaceae</taxon>
        <taxon>Olivibacter</taxon>
    </lineage>
</organism>
<gene>
    <name evidence="4" type="ORF">SAMN05661044_05179</name>
</gene>
<dbReference type="PANTHER" id="PTHR33178:SF10">
    <property type="entry name" value="STRESS-RESPONSE A_B BARREL DOMAIN-CONTAINING PROTEIN"/>
    <property type="match status" value="1"/>
</dbReference>
<dbReference type="STRING" id="407022.SAMN05661044_05179"/>
<dbReference type="PROSITE" id="PS51502">
    <property type="entry name" value="S_R_A_B_BARREL"/>
    <property type="match status" value="1"/>
</dbReference>
<name>A0A1H7Y9R8_OLID1</name>
<evidence type="ECO:0000256" key="1">
    <source>
        <dbReference type="ARBA" id="ARBA00011738"/>
    </source>
</evidence>
<feature type="signal peptide" evidence="2">
    <location>
        <begin position="1"/>
        <end position="26"/>
    </location>
</feature>
<dbReference type="Pfam" id="PF07876">
    <property type="entry name" value="Dabb"/>
    <property type="match status" value="1"/>
</dbReference>
<reference evidence="5" key="1">
    <citation type="submission" date="2016-10" db="EMBL/GenBank/DDBJ databases">
        <authorList>
            <person name="Varghese N."/>
            <person name="Submissions S."/>
        </authorList>
    </citation>
    <scope>NUCLEOTIDE SEQUENCE [LARGE SCALE GENOMIC DNA]</scope>
    <source>
        <strain evidence="5">DSM 18733</strain>
    </source>
</reference>
<evidence type="ECO:0000256" key="2">
    <source>
        <dbReference type="SAM" id="SignalP"/>
    </source>
</evidence>
<dbReference type="Gene3D" id="3.30.70.100">
    <property type="match status" value="1"/>
</dbReference>
<evidence type="ECO:0000259" key="3">
    <source>
        <dbReference type="PROSITE" id="PS51502"/>
    </source>
</evidence>
<sequence>MKRRNFLKASSVTLTAVTLAPVITQANLITPNTDTVKKNEFISHYVLFWLKPDVTENDITNFTGFFEELRKVPNVKSLHYGRAANSTPRDVVDNSFTYTLLVYFDNLEDLETYGTHPIHLQAIEKYSKYWNKVVVHDALLK</sequence>
<keyword evidence="2" id="KW-0732">Signal</keyword>
<dbReference type="AlphaFoldDB" id="A0A1H7Y9R8"/>
<feature type="chain" id="PRO_5011645749" evidence="2">
    <location>
        <begin position="27"/>
        <end position="141"/>
    </location>
</feature>
<dbReference type="OrthoDB" id="7189263at2"/>
<dbReference type="InterPro" id="IPR044662">
    <property type="entry name" value="HS1/DABB1-like"/>
</dbReference>
<comment type="subunit">
    <text evidence="1">Homodimer.</text>
</comment>
<dbReference type="InterPro" id="IPR013097">
    <property type="entry name" value="Dabb"/>
</dbReference>
<evidence type="ECO:0000313" key="4">
    <source>
        <dbReference type="EMBL" id="SEM42976.1"/>
    </source>
</evidence>
<dbReference type="RefSeq" id="WP_093331676.1">
    <property type="nucleotide sequence ID" value="NZ_FOAF01000012.1"/>
</dbReference>